<keyword evidence="3" id="KW-1185">Reference proteome</keyword>
<organism evidence="2 3">
    <name type="scientific">Apostasia shenzhenica</name>
    <dbReference type="NCBI Taxonomy" id="1088818"/>
    <lineage>
        <taxon>Eukaryota</taxon>
        <taxon>Viridiplantae</taxon>
        <taxon>Streptophyta</taxon>
        <taxon>Embryophyta</taxon>
        <taxon>Tracheophyta</taxon>
        <taxon>Spermatophyta</taxon>
        <taxon>Magnoliopsida</taxon>
        <taxon>Liliopsida</taxon>
        <taxon>Asparagales</taxon>
        <taxon>Orchidaceae</taxon>
        <taxon>Apostasioideae</taxon>
        <taxon>Apostasia</taxon>
    </lineage>
</organism>
<dbReference type="EMBL" id="KZ452040">
    <property type="protein sequence ID" value="PKA49112.1"/>
    <property type="molecule type" value="Genomic_DNA"/>
</dbReference>
<evidence type="ECO:0000313" key="3">
    <source>
        <dbReference type="Proteomes" id="UP000236161"/>
    </source>
</evidence>
<evidence type="ECO:0000256" key="1">
    <source>
        <dbReference type="SAM" id="MobiDB-lite"/>
    </source>
</evidence>
<feature type="compositionally biased region" description="Polar residues" evidence="1">
    <location>
        <begin position="45"/>
        <end position="57"/>
    </location>
</feature>
<protein>
    <submittedName>
        <fullName evidence="2">Uncharacterized protein</fullName>
    </submittedName>
</protein>
<name>A0A2I0A0Q1_9ASPA</name>
<feature type="compositionally biased region" description="Basic residues" evidence="1">
    <location>
        <begin position="15"/>
        <end position="38"/>
    </location>
</feature>
<evidence type="ECO:0000313" key="2">
    <source>
        <dbReference type="EMBL" id="PKA49112.1"/>
    </source>
</evidence>
<gene>
    <name evidence="2" type="ORF">AXF42_Ash010796</name>
</gene>
<dbReference type="Proteomes" id="UP000236161">
    <property type="component" value="Unassembled WGS sequence"/>
</dbReference>
<accession>A0A2I0A0Q1</accession>
<reference evidence="2 3" key="1">
    <citation type="journal article" date="2017" name="Nature">
        <title>The Apostasia genome and the evolution of orchids.</title>
        <authorList>
            <person name="Zhang G.Q."/>
            <person name="Liu K.W."/>
            <person name="Li Z."/>
            <person name="Lohaus R."/>
            <person name="Hsiao Y.Y."/>
            <person name="Niu S.C."/>
            <person name="Wang J.Y."/>
            <person name="Lin Y.C."/>
            <person name="Xu Q."/>
            <person name="Chen L.J."/>
            <person name="Yoshida K."/>
            <person name="Fujiwara S."/>
            <person name="Wang Z.W."/>
            <person name="Zhang Y.Q."/>
            <person name="Mitsuda N."/>
            <person name="Wang M."/>
            <person name="Liu G.H."/>
            <person name="Pecoraro L."/>
            <person name="Huang H.X."/>
            <person name="Xiao X.J."/>
            <person name="Lin M."/>
            <person name="Wu X.Y."/>
            <person name="Wu W.L."/>
            <person name="Chen Y.Y."/>
            <person name="Chang S.B."/>
            <person name="Sakamoto S."/>
            <person name="Ohme-Takagi M."/>
            <person name="Yagi M."/>
            <person name="Zeng S.J."/>
            <person name="Shen C.Y."/>
            <person name="Yeh C.M."/>
            <person name="Luo Y.B."/>
            <person name="Tsai W.C."/>
            <person name="Van de Peer Y."/>
            <person name="Liu Z.J."/>
        </authorList>
    </citation>
    <scope>NUCLEOTIDE SEQUENCE [LARGE SCALE GENOMIC DNA]</scope>
    <source>
        <strain evidence="3">cv. Shenzhen</strain>
        <tissue evidence="2">Stem</tissue>
    </source>
</reference>
<proteinExistence type="predicted"/>
<dbReference type="AlphaFoldDB" id="A0A2I0A0Q1"/>
<sequence>MAFFDHLISSSGRSYTRKRPGYAHPGRNRCRAPRRRKGSAPPLTSPTAENQTGNQPPAGSADLPAGDQAPEAVDSLQRKVFCISRRSARR</sequence>
<feature type="region of interest" description="Disordered" evidence="1">
    <location>
        <begin position="1"/>
        <end position="90"/>
    </location>
</feature>